<keyword evidence="1" id="KW-0812">Transmembrane</keyword>
<feature type="transmembrane region" description="Helical" evidence="1">
    <location>
        <begin position="46"/>
        <end position="70"/>
    </location>
</feature>
<dbReference type="Proteomes" id="UP000218418">
    <property type="component" value="Chromosome"/>
</dbReference>
<keyword evidence="1" id="KW-1133">Transmembrane helix</keyword>
<evidence type="ECO:0000313" key="3">
    <source>
        <dbReference type="Proteomes" id="UP000218418"/>
    </source>
</evidence>
<feature type="transmembrane region" description="Helical" evidence="1">
    <location>
        <begin position="149"/>
        <end position="170"/>
    </location>
</feature>
<reference evidence="2 3" key="1">
    <citation type="submission" date="2017-06" db="EMBL/GenBank/DDBJ databases">
        <title>Genome sequencing of cyanobaciteial culture collection at National Institute for Environmental Studies (NIES).</title>
        <authorList>
            <person name="Hirose Y."/>
            <person name="Shimura Y."/>
            <person name="Fujisawa T."/>
            <person name="Nakamura Y."/>
            <person name="Kawachi M."/>
        </authorList>
    </citation>
    <scope>NUCLEOTIDE SEQUENCE [LARGE SCALE GENOMIC DNA]</scope>
    <source>
        <strain evidence="2 3">NIES-267</strain>
    </source>
</reference>
<keyword evidence="1" id="KW-0472">Membrane</keyword>
<accession>A0A1Z4LXD8</accession>
<proteinExistence type="predicted"/>
<feature type="transmembrane region" description="Helical" evidence="1">
    <location>
        <begin position="12"/>
        <end position="34"/>
    </location>
</feature>
<dbReference type="AlphaFoldDB" id="A0A1Z4LXD8"/>
<evidence type="ECO:0000313" key="2">
    <source>
        <dbReference type="EMBL" id="BAY85860.1"/>
    </source>
</evidence>
<evidence type="ECO:0000256" key="1">
    <source>
        <dbReference type="SAM" id="Phobius"/>
    </source>
</evidence>
<name>A0A1Z4LXD8_9CYAN</name>
<organism evidence="2 3">
    <name type="scientific">Calothrix parasitica NIES-267</name>
    <dbReference type="NCBI Taxonomy" id="1973488"/>
    <lineage>
        <taxon>Bacteria</taxon>
        <taxon>Bacillati</taxon>
        <taxon>Cyanobacteriota</taxon>
        <taxon>Cyanophyceae</taxon>
        <taxon>Nostocales</taxon>
        <taxon>Calotrichaceae</taxon>
        <taxon>Calothrix</taxon>
    </lineage>
</organism>
<dbReference type="EMBL" id="AP018227">
    <property type="protein sequence ID" value="BAY85860.1"/>
    <property type="molecule type" value="Genomic_DNA"/>
</dbReference>
<protein>
    <submittedName>
        <fullName evidence="2">Uncharacterized protein</fullName>
    </submittedName>
</protein>
<sequence>MRLPYWLPNFRSWFNAVALILLMIGIGYLMDYAGDIISILLDKAPWLIGTFLFLLFAFPIVSIAFLHHWLHTFLDVFFPASRFPEDELQAGWFPSIFSWWEAIFGWTSYVLASVSVLFFLGIFTSYSNLFQLVYIWGQSFSTSGFSLPSARFTIFQIIVAAYLYQLEFLVKQRLVTANRQEI</sequence>
<gene>
    <name evidence="2" type="ORF">NIES267_53660</name>
</gene>
<keyword evidence="3" id="KW-1185">Reference proteome</keyword>
<dbReference type="OrthoDB" id="570330at2"/>